<organism evidence="3">
    <name type="scientific">Leptosphaeria maculans (strain JN3 / isolate v23.1.3 / race Av1-4-5-6-7-8)</name>
    <name type="common">Blackleg fungus</name>
    <name type="synonym">Phoma lingam</name>
    <dbReference type="NCBI Taxonomy" id="985895"/>
    <lineage>
        <taxon>Eukaryota</taxon>
        <taxon>Fungi</taxon>
        <taxon>Dikarya</taxon>
        <taxon>Ascomycota</taxon>
        <taxon>Pezizomycotina</taxon>
        <taxon>Dothideomycetes</taxon>
        <taxon>Pleosporomycetidae</taxon>
        <taxon>Pleosporales</taxon>
        <taxon>Pleosporineae</taxon>
        <taxon>Leptosphaeriaceae</taxon>
        <taxon>Plenodomus</taxon>
        <taxon>Plenodomus lingam/Leptosphaeria maculans species complex</taxon>
    </lineage>
</organism>
<accession>E5A124</accession>
<dbReference type="EMBL" id="FP929131">
    <property type="protein sequence ID" value="CBX97320.1"/>
    <property type="molecule type" value="Genomic_DNA"/>
</dbReference>
<gene>
    <name evidence="2" type="ORF">LEMA_uP104510.1</name>
</gene>
<dbReference type="AlphaFoldDB" id="E5A124"/>
<dbReference type="Proteomes" id="UP000002668">
    <property type="component" value="Genome"/>
</dbReference>
<reference evidence="3" key="1">
    <citation type="journal article" date="2011" name="Nat. Commun.">
        <title>Effector diversification within compartments of the Leptosphaeria maculans genome affected by Repeat-Induced Point mutations.</title>
        <authorList>
            <person name="Rouxel T."/>
            <person name="Grandaubert J."/>
            <person name="Hane J.K."/>
            <person name="Hoede C."/>
            <person name="van de Wouw A.P."/>
            <person name="Couloux A."/>
            <person name="Dominguez V."/>
            <person name="Anthouard V."/>
            <person name="Bally P."/>
            <person name="Bourras S."/>
            <person name="Cozijnsen A.J."/>
            <person name="Ciuffetti L.M."/>
            <person name="Degrave A."/>
            <person name="Dilmaghani A."/>
            <person name="Duret L."/>
            <person name="Fudal I."/>
            <person name="Goodwin S.B."/>
            <person name="Gout L."/>
            <person name="Glaser N."/>
            <person name="Linglin J."/>
            <person name="Kema G.H.J."/>
            <person name="Lapalu N."/>
            <person name="Lawrence C.B."/>
            <person name="May K."/>
            <person name="Meyer M."/>
            <person name="Ollivier B."/>
            <person name="Poulain J."/>
            <person name="Schoch C.L."/>
            <person name="Simon A."/>
            <person name="Spatafora J.W."/>
            <person name="Stachowiak A."/>
            <person name="Turgeon B.G."/>
            <person name="Tyler B.M."/>
            <person name="Vincent D."/>
            <person name="Weissenbach J."/>
            <person name="Amselem J."/>
            <person name="Quesneville H."/>
            <person name="Oliver R.P."/>
            <person name="Wincker P."/>
            <person name="Balesdent M.-H."/>
            <person name="Howlett B.J."/>
        </authorList>
    </citation>
    <scope>NUCLEOTIDE SEQUENCE [LARGE SCALE GENOMIC DNA]</scope>
    <source>
        <strain evidence="3">JN3 / isolate v23.1.3 / race Av1-4-5-6-7-8</strain>
    </source>
</reference>
<evidence type="ECO:0000313" key="2">
    <source>
        <dbReference type="EMBL" id="CBX97320.1"/>
    </source>
</evidence>
<protein>
    <submittedName>
        <fullName evidence="2">Predicted protein</fullName>
    </submittedName>
</protein>
<sequence length="67" mass="7131">MTDEGCYFRGNPLLQTAQDLGEWASCCPKGSRTTSAEKGACSFYPQDGPKPPKDDKPPADGNKPPTA</sequence>
<evidence type="ECO:0000313" key="3">
    <source>
        <dbReference type="Proteomes" id="UP000002668"/>
    </source>
</evidence>
<proteinExistence type="predicted"/>
<name>E5A124_LEPMJ</name>
<feature type="region of interest" description="Disordered" evidence="1">
    <location>
        <begin position="38"/>
        <end position="67"/>
    </location>
</feature>
<dbReference type="HOGENOM" id="CLU_2812863_0_0_1"/>
<dbReference type="VEuPathDB" id="FungiDB:LEMA_uP104510.1"/>
<keyword evidence="3" id="KW-1185">Reference proteome</keyword>
<dbReference type="InParanoid" id="E5A124"/>
<evidence type="ECO:0000256" key="1">
    <source>
        <dbReference type="SAM" id="MobiDB-lite"/>
    </source>
</evidence>